<keyword evidence="10" id="KW-0865">Zymogen</keyword>
<keyword evidence="8 14" id="KW-0064">Aspartyl protease</keyword>
<keyword evidence="7 15" id="KW-0732">Signal</keyword>
<evidence type="ECO:0000256" key="15">
    <source>
        <dbReference type="SAM" id="SignalP"/>
    </source>
</evidence>
<proteinExistence type="inferred from homology"/>
<dbReference type="GO" id="GO:0004190">
    <property type="term" value="F:aspartic-type endopeptidase activity"/>
    <property type="evidence" value="ECO:0007669"/>
    <property type="project" value="UniProtKB-KW"/>
</dbReference>
<evidence type="ECO:0000256" key="11">
    <source>
        <dbReference type="ARBA" id="ARBA00023157"/>
    </source>
</evidence>
<dbReference type="InterPro" id="IPR021109">
    <property type="entry name" value="Peptidase_aspartic_dom_sf"/>
</dbReference>
<dbReference type="PRINTS" id="PR00792">
    <property type="entry name" value="PEPSIN"/>
</dbReference>
<dbReference type="EC" id="3.4.23.24" evidence="4"/>
<keyword evidence="6 14" id="KW-0645">Protease</keyword>
<evidence type="ECO:0000259" key="16">
    <source>
        <dbReference type="PROSITE" id="PS51767"/>
    </source>
</evidence>
<reference evidence="18" key="1">
    <citation type="journal article" date="2015" name="BMC Genomics">
        <title>Draft genome of a commonly misdiagnosed multidrug resistant pathogen Candida auris.</title>
        <authorList>
            <person name="Chatterjee S."/>
            <person name="Alampalli S.V."/>
            <person name="Nageshan R.K."/>
            <person name="Chettiar S.T."/>
            <person name="Joshi S."/>
            <person name="Tatu U.S."/>
        </authorList>
    </citation>
    <scope>NUCLEOTIDE SEQUENCE [LARGE SCALE GENOMIC DNA]</scope>
    <source>
        <strain evidence="18">6684</strain>
    </source>
</reference>
<dbReference type="InterPro" id="IPR001969">
    <property type="entry name" value="Aspartic_peptidase_AS"/>
</dbReference>
<dbReference type="InterPro" id="IPR033121">
    <property type="entry name" value="PEPTIDASE_A1"/>
</dbReference>
<evidence type="ECO:0000256" key="2">
    <source>
        <dbReference type="ARBA" id="ARBA00004613"/>
    </source>
</evidence>
<dbReference type="GO" id="GO:0005576">
    <property type="term" value="C:extracellular region"/>
    <property type="evidence" value="ECO:0007669"/>
    <property type="project" value="UniProtKB-SubCell"/>
</dbReference>
<evidence type="ECO:0000256" key="5">
    <source>
        <dbReference type="ARBA" id="ARBA00022525"/>
    </source>
</evidence>
<organism evidence="17 18">
    <name type="scientific">Candidozyma auris</name>
    <name type="common">Yeast</name>
    <name type="synonym">Candida auris</name>
    <dbReference type="NCBI Taxonomy" id="498019"/>
    <lineage>
        <taxon>Eukaryota</taxon>
        <taxon>Fungi</taxon>
        <taxon>Dikarya</taxon>
        <taxon>Ascomycota</taxon>
        <taxon>Saccharomycotina</taxon>
        <taxon>Pichiomycetes</taxon>
        <taxon>Metschnikowiaceae</taxon>
        <taxon>Candidozyma</taxon>
    </lineage>
</organism>
<accession>A0A0L0NRZ8</accession>
<evidence type="ECO:0000256" key="1">
    <source>
        <dbReference type="ARBA" id="ARBA00001675"/>
    </source>
</evidence>
<dbReference type="VEuPathDB" id="FungiDB:CJJ09_004910"/>
<dbReference type="Proteomes" id="UP000037122">
    <property type="component" value="Unassembled WGS sequence"/>
</dbReference>
<dbReference type="VEuPathDB" id="FungiDB:B9J08_004888"/>
<dbReference type="VEuPathDB" id="FungiDB:CJI96_0000423"/>
<dbReference type="AlphaFoldDB" id="A0A0L0NRZ8"/>
<evidence type="ECO:0000313" key="17">
    <source>
        <dbReference type="EMBL" id="KND96937.1"/>
    </source>
</evidence>
<feature type="chain" id="PRO_5005545194" description="candidapepsin" evidence="15">
    <location>
        <begin position="17"/>
        <end position="379"/>
    </location>
</feature>
<comment type="caution">
    <text evidence="17">The sequence shown here is derived from an EMBL/GenBank/DDBJ whole genome shotgun (WGS) entry which is preliminary data.</text>
</comment>
<feature type="signal peptide" evidence="15">
    <location>
        <begin position="1"/>
        <end position="16"/>
    </location>
</feature>
<protein>
    <recommendedName>
        <fullName evidence="4">candidapepsin</fullName>
        <ecNumber evidence="4">3.4.23.24</ecNumber>
    </recommendedName>
</protein>
<feature type="active site" evidence="12">
    <location>
        <position position="82"/>
    </location>
</feature>
<dbReference type="InterPro" id="IPR033876">
    <property type="entry name" value="SAP-like"/>
</dbReference>
<evidence type="ECO:0000256" key="10">
    <source>
        <dbReference type="ARBA" id="ARBA00023145"/>
    </source>
</evidence>
<comment type="subcellular location">
    <subcellularLocation>
        <location evidence="2">Secreted</location>
    </subcellularLocation>
</comment>
<keyword evidence="5" id="KW-0964">Secreted</keyword>
<feature type="active site" evidence="12">
    <location>
        <position position="259"/>
    </location>
</feature>
<evidence type="ECO:0000313" key="18">
    <source>
        <dbReference type="Proteomes" id="UP000037122"/>
    </source>
</evidence>
<dbReference type="PROSITE" id="PS51767">
    <property type="entry name" value="PEPTIDASE_A1"/>
    <property type="match status" value="1"/>
</dbReference>
<dbReference type="PANTHER" id="PTHR47966:SF65">
    <property type="entry name" value="ASPARTIC-TYPE ENDOPEPTIDASE"/>
    <property type="match status" value="1"/>
</dbReference>
<evidence type="ECO:0000256" key="12">
    <source>
        <dbReference type="PIRSR" id="PIRSR601461-1"/>
    </source>
</evidence>
<evidence type="ECO:0000256" key="6">
    <source>
        <dbReference type="ARBA" id="ARBA00022670"/>
    </source>
</evidence>
<evidence type="ECO:0000256" key="8">
    <source>
        <dbReference type="ARBA" id="ARBA00022750"/>
    </source>
</evidence>
<sequence>MVSLFTLLTFALSVSGLAIKPEQKRSDNRVVKLDFNVDRKPPPLTLAKRDPPGAALNNSRDVRYLMDIYFGSNKQKVQVDIDTGSSDLWVHDQVYGQSWEGTFNYSESDSFSFINSTFHIYYNDGTQAIGQYGLDTVSLDSGLTLNNFEFAVVSNATNSWTPAIFGISRKVQEVSQKKYDNFPYALVNAGFIDKPSYSIYLGGDNGEKGLVLFGGIDKKKYKGELKTYPIDDNYYAAIELKTMTYEGKTYTANRPALLDTGTSWNFLPEEVVFEIADALGAPKCKNCDKQISCDQPTDKYFTFGFGDQNITLSYADLVVIPFPDEPDYCLLGLDVAGEKSDLILGDVFLRKVYTYYDYEENTISLAPVVDTEESEIVNA</sequence>
<comment type="similarity">
    <text evidence="3 14">Belongs to the peptidase A1 family.</text>
</comment>
<evidence type="ECO:0000256" key="9">
    <source>
        <dbReference type="ARBA" id="ARBA00022801"/>
    </source>
</evidence>
<feature type="domain" description="Peptidase A1" evidence="16">
    <location>
        <begin position="64"/>
        <end position="366"/>
    </location>
</feature>
<dbReference type="Pfam" id="PF00026">
    <property type="entry name" value="Asp"/>
    <property type="match status" value="1"/>
</dbReference>
<keyword evidence="9 14" id="KW-0378">Hydrolase</keyword>
<dbReference type="EMBL" id="LGST01000047">
    <property type="protein sequence ID" value="KND96937.1"/>
    <property type="molecule type" value="Genomic_DNA"/>
</dbReference>
<name>A0A0L0NRZ8_CANAR</name>
<dbReference type="PROSITE" id="PS00141">
    <property type="entry name" value="ASP_PROTEASE"/>
    <property type="match status" value="2"/>
</dbReference>
<evidence type="ECO:0000256" key="14">
    <source>
        <dbReference type="RuleBase" id="RU000454"/>
    </source>
</evidence>
<dbReference type="GO" id="GO:0006508">
    <property type="term" value="P:proteolysis"/>
    <property type="evidence" value="ECO:0007669"/>
    <property type="project" value="UniProtKB-KW"/>
</dbReference>
<gene>
    <name evidence="17" type="ORF">QG37_06628</name>
</gene>
<dbReference type="InterPro" id="IPR001461">
    <property type="entry name" value="Aspartic_peptidase_A1"/>
</dbReference>
<feature type="disulfide bond" evidence="13">
    <location>
        <begin position="293"/>
        <end position="329"/>
    </location>
</feature>
<evidence type="ECO:0000256" key="7">
    <source>
        <dbReference type="ARBA" id="ARBA00022729"/>
    </source>
</evidence>
<dbReference type="SUPFAM" id="SSF50630">
    <property type="entry name" value="Acid proteases"/>
    <property type="match status" value="1"/>
</dbReference>
<dbReference type="VEuPathDB" id="FungiDB:QG37_06628"/>
<dbReference type="VEuPathDB" id="FungiDB:CJI97_004564"/>
<dbReference type="Gene3D" id="2.40.70.10">
    <property type="entry name" value="Acid Proteases"/>
    <property type="match status" value="2"/>
</dbReference>
<evidence type="ECO:0000256" key="3">
    <source>
        <dbReference type="ARBA" id="ARBA00007447"/>
    </source>
</evidence>
<dbReference type="CDD" id="cd05474">
    <property type="entry name" value="SAP_like"/>
    <property type="match status" value="1"/>
</dbReference>
<evidence type="ECO:0000256" key="13">
    <source>
        <dbReference type="PIRSR" id="PIRSR601461-2"/>
    </source>
</evidence>
<dbReference type="PANTHER" id="PTHR47966">
    <property type="entry name" value="BETA-SITE APP-CLEAVING ENZYME, ISOFORM A-RELATED"/>
    <property type="match status" value="1"/>
</dbReference>
<keyword evidence="11 13" id="KW-1015">Disulfide bond</keyword>
<comment type="catalytic activity">
    <reaction evidence="1">
        <text>Preferential cleavage at the carboxyl of hydrophobic amino acids, but fails to cleave 15-Leu-|-Tyr-16, 16-Tyr-|-Leu-17 and 24-Phe-|-Phe-25 of insulin B chain. Activates trypsinogen, and degrades keratin.</text>
        <dbReference type="EC" id="3.4.23.24"/>
    </reaction>
</comment>
<dbReference type="VEuPathDB" id="FungiDB:CJJ07_005386"/>
<evidence type="ECO:0000256" key="4">
    <source>
        <dbReference type="ARBA" id="ARBA00013207"/>
    </source>
</evidence>